<accession>A0ABS4JG79</accession>
<evidence type="ECO:0000313" key="3">
    <source>
        <dbReference type="Proteomes" id="UP001519288"/>
    </source>
</evidence>
<organism evidence="2 3">
    <name type="scientific">Paenibacillus shirakamiensis</name>
    <dbReference type="NCBI Taxonomy" id="1265935"/>
    <lineage>
        <taxon>Bacteria</taxon>
        <taxon>Bacillati</taxon>
        <taxon>Bacillota</taxon>
        <taxon>Bacilli</taxon>
        <taxon>Bacillales</taxon>
        <taxon>Paenibacillaceae</taxon>
        <taxon>Paenibacillus</taxon>
    </lineage>
</organism>
<evidence type="ECO:0000313" key="2">
    <source>
        <dbReference type="EMBL" id="MBP2000719.1"/>
    </source>
</evidence>
<gene>
    <name evidence="2" type="ORF">J2Z69_001750</name>
</gene>
<dbReference type="RefSeq" id="WP_209861136.1">
    <property type="nucleotide sequence ID" value="NZ_JAGGLD010000002.1"/>
</dbReference>
<comment type="caution">
    <text evidence="2">The sequence shown here is derived from an EMBL/GenBank/DDBJ whole genome shotgun (WGS) entry which is preliminary data.</text>
</comment>
<feature type="compositionally biased region" description="Acidic residues" evidence="1">
    <location>
        <begin position="70"/>
        <end position="92"/>
    </location>
</feature>
<proteinExistence type="predicted"/>
<sequence length="119" mass="13157">MADEFDDVKSRGQQEYDEYKTLASYNEENDIPSDDLLPHDSRSTQSLSEGESISNSNSHFDKDLPAAPLDDVEEDMPLQDVPDADEVSEDSPVDPVSPPEILDHGIDIINGYDGTDEDV</sequence>
<evidence type="ECO:0000256" key="1">
    <source>
        <dbReference type="SAM" id="MobiDB-lite"/>
    </source>
</evidence>
<feature type="region of interest" description="Disordered" evidence="1">
    <location>
        <begin position="1"/>
        <end position="119"/>
    </location>
</feature>
<name>A0ABS4JG79_9BACL</name>
<reference evidence="2 3" key="1">
    <citation type="submission" date="2021-03" db="EMBL/GenBank/DDBJ databases">
        <title>Genomic Encyclopedia of Type Strains, Phase IV (KMG-IV): sequencing the most valuable type-strain genomes for metagenomic binning, comparative biology and taxonomic classification.</title>
        <authorList>
            <person name="Goeker M."/>
        </authorList>
    </citation>
    <scope>NUCLEOTIDE SEQUENCE [LARGE SCALE GENOMIC DNA]</scope>
    <source>
        <strain evidence="2 3">DSM 26806</strain>
    </source>
</reference>
<feature type="compositionally biased region" description="Polar residues" evidence="1">
    <location>
        <begin position="43"/>
        <end position="58"/>
    </location>
</feature>
<keyword evidence="3" id="KW-1185">Reference proteome</keyword>
<dbReference type="EMBL" id="JAGGLD010000002">
    <property type="protein sequence ID" value="MBP2000719.1"/>
    <property type="molecule type" value="Genomic_DNA"/>
</dbReference>
<protein>
    <submittedName>
        <fullName evidence="2">Uncharacterized protein</fullName>
    </submittedName>
</protein>
<dbReference type="Proteomes" id="UP001519288">
    <property type="component" value="Unassembled WGS sequence"/>
</dbReference>
<feature type="compositionally biased region" description="Basic and acidic residues" evidence="1">
    <location>
        <begin position="7"/>
        <end position="20"/>
    </location>
</feature>